<dbReference type="RefSeq" id="WP_218444755.1">
    <property type="nucleotide sequence ID" value="NZ_JAGSPA010000002.1"/>
</dbReference>
<reference evidence="2 3" key="1">
    <citation type="submission" date="2021-04" db="EMBL/GenBank/DDBJ databases">
        <authorList>
            <person name="Pira H."/>
            <person name="Risdian C."/>
            <person name="Wink J."/>
        </authorList>
    </citation>
    <scope>NUCLEOTIDE SEQUENCE [LARGE SCALE GENOMIC DNA]</scope>
    <source>
        <strain evidence="2 3">WHA3</strain>
    </source>
</reference>
<keyword evidence="3" id="KW-1185">Reference proteome</keyword>
<gene>
    <name evidence="2" type="ORF">KCG44_05295</name>
</gene>
<name>A0ABS6SE48_9SPHN</name>
<organism evidence="2 3">
    <name type="scientific">Pacificimonas pallii</name>
    <dbReference type="NCBI Taxonomy" id="2827236"/>
    <lineage>
        <taxon>Bacteria</taxon>
        <taxon>Pseudomonadati</taxon>
        <taxon>Pseudomonadota</taxon>
        <taxon>Alphaproteobacteria</taxon>
        <taxon>Sphingomonadales</taxon>
        <taxon>Sphingosinicellaceae</taxon>
        <taxon>Pacificimonas</taxon>
    </lineage>
</organism>
<evidence type="ECO:0000313" key="2">
    <source>
        <dbReference type="EMBL" id="MBV7256196.1"/>
    </source>
</evidence>
<dbReference type="EMBL" id="JAGSPA010000002">
    <property type="protein sequence ID" value="MBV7256196.1"/>
    <property type="molecule type" value="Genomic_DNA"/>
</dbReference>
<accession>A0ABS6SE48</accession>
<dbReference type="Proteomes" id="UP000722336">
    <property type="component" value="Unassembled WGS sequence"/>
</dbReference>
<evidence type="ECO:0000313" key="3">
    <source>
        <dbReference type="Proteomes" id="UP000722336"/>
    </source>
</evidence>
<sequence length="260" mass="28105">MRLDTLAAFIGLSFAATGSQAGILYSFTKAPPEAEFVGAYGEEISYWHTSYDTDGLLSLDVAFAGNDVSDDGFWVVLNNGGNPNGVARSLAVLYGDVRNSLVQAYLYEGDERDRSWDDPGNLLQSFEGALTLNGPSGYSFTLDVADLNSRADFGANWRGAQFREQLGIWFHPYMTAEFTYGLSGAIESVNQFEDGYYDTAAENTQFEQPGEVPAPAALGLLGLGLAGLGAVRGRRRQGAGSRLNLGFRFLARDGYRLSPV</sequence>
<proteinExistence type="predicted"/>
<feature type="chain" id="PRO_5047173357" evidence="1">
    <location>
        <begin position="22"/>
        <end position="260"/>
    </location>
</feature>
<keyword evidence="1" id="KW-0732">Signal</keyword>
<feature type="signal peptide" evidence="1">
    <location>
        <begin position="1"/>
        <end position="21"/>
    </location>
</feature>
<dbReference type="InterPro" id="IPR013424">
    <property type="entry name" value="Ice-binding_C"/>
</dbReference>
<comment type="caution">
    <text evidence="2">The sequence shown here is derived from an EMBL/GenBank/DDBJ whole genome shotgun (WGS) entry which is preliminary data.</text>
</comment>
<dbReference type="NCBIfam" id="TIGR02595">
    <property type="entry name" value="PEP_CTERM"/>
    <property type="match status" value="1"/>
</dbReference>
<protein>
    <submittedName>
        <fullName evidence="2">PEP-CTERM sorting domain-containing protein</fullName>
    </submittedName>
</protein>
<evidence type="ECO:0000256" key="1">
    <source>
        <dbReference type="SAM" id="SignalP"/>
    </source>
</evidence>